<gene>
    <name evidence="2" type="ORF">GA0070560_11612</name>
</gene>
<reference evidence="3" key="1">
    <citation type="submission" date="2016-06" db="EMBL/GenBank/DDBJ databases">
        <authorList>
            <person name="Varghese N."/>
        </authorList>
    </citation>
    <scope>NUCLEOTIDE SEQUENCE [LARGE SCALE GENOMIC DNA]</scope>
    <source>
        <strain evidence="3">DSM 43171</strain>
    </source>
</reference>
<keyword evidence="1" id="KW-0812">Transmembrane</keyword>
<dbReference type="Proteomes" id="UP000199408">
    <property type="component" value="Unassembled WGS sequence"/>
</dbReference>
<dbReference type="STRING" id="47864.GA0070560_11612"/>
<evidence type="ECO:0000313" key="2">
    <source>
        <dbReference type="EMBL" id="SCG61258.1"/>
    </source>
</evidence>
<name>A0A1C5ISB2_9ACTN</name>
<dbReference type="OrthoDB" id="3531184at2"/>
<dbReference type="AlphaFoldDB" id="A0A1C5ISB2"/>
<sequence length="261" mass="26604">MTTNTTTTSRGTRVEGAVLVLILLTVAGFAGAASFTHVKDWTLDNSPAGTGEWFGWANAVISELVPIACLLTIRRRRRAGASIGYPLFLLIAAAGLSLAAQLAVAKPGISGWLLSAVPALAFMALVKLVLAPAPTVSEDTTPAVKPAEPIRVQATEPATTEPVPPAAITAPDLIPAPEPATIPAAVTPEPATMPTEPASVPAPATKPVDVPTHLLPMARFAAVQHEQATGAPITPAELADRLDVAPAVAGQLLTTLAGGAR</sequence>
<keyword evidence="1" id="KW-1133">Transmembrane helix</keyword>
<evidence type="ECO:0000313" key="3">
    <source>
        <dbReference type="Proteomes" id="UP000199408"/>
    </source>
</evidence>
<feature type="transmembrane region" description="Helical" evidence="1">
    <location>
        <begin position="53"/>
        <end position="73"/>
    </location>
</feature>
<proteinExistence type="predicted"/>
<feature type="transmembrane region" description="Helical" evidence="1">
    <location>
        <begin position="85"/>
        <end position="103"/>
    </location>
</feature>
<protein>
    <recommendedName>
        <fullName evidence="4">DUF2637 domain-containing protein</fullName>
    </recommendedName>
</protein>
<dbReference type="RefSeq" id="WP_091299696.1">
    <property type="nucleotide sequence ID" value="NZ_FMDN01000016.1"/>
</dbReference>
<keyword evidence="3" id="KW-1185">Reference proteome</keyword>
<evidence type="ECO:0000256" key="1">
    <source>
        <dbReference type="SAM" id="Phobius"/>
    </source>
</evidence>
<accession>A0A1C5ISB2</accession>
<evidence type="ECO:0008006" key="4">
    <source>
        <dbReference type="Google" id="ProtNLM"/>
    </source>
</evidence>
<feature type="transmembrane region" description="Helical" evidence="1">
    <location>
        <begin position="12"/>
        <end position="33"/>
    </location>
</feature>
<organism evidence="2 3">
    <name type="scientific">Micromonospora halophytica</name>
    <dbReference type="NCBI Taxonomy" id="47864"/>
    <lineage>
        <taxon>Bacteria</taxon>
        <taxon>Bacillati</taxon>
        <taxon>Actinomycetota</taxon>
        <taxon>Actinomycetes</taxon>
        <taxon>Micromonosporales</taxon>
        <taxon>Micromonosporaceae</taxon>
        <taxon>Micromonospora</taxon>
    </lineage>
</organism>
<feature type="transmembrane region" description="Helical" evidence="1">
    <location>
        <begin position="109"/>
        <end position="130"/>
    </location>
</feature>
<keyword evidence="1" id="KW-0472">Membrane</keyword>
<dbReference type="EMBL" id="FMDN01000016">
    <property type="protein sequence ID" value="SCG61258.1"/>
    <property type="molecule type" value="Genomic_DNA"/>
</dbReference>